<gene>
    <name evidence="9" type="ORF">BOKJ2_LOCUS10006</name>
</gene>
<dbReference type="EMBL" id="CAJFDH010000005">
    <property type="protein sequence ID" value="CAD5223163.1"/>
    <property type="molecule type" value="Genomic_DNA"/>
</dbReference>
<evidence type="ECO:0000256" key="5">
    <source>
        <dbReference type="ARBA" id="ARBA00022801"/>
    </source>
</evidence>
<dbReference type="PANTHER" id="PTHR11069:SF23">
    <property type="entry name" value="LYSOSOMAL ACID GLUCOSYLCERAMIDASE"/>
    <property type="match status" value="1"/>
</dbReference>
<keyword evidence="6" id="KW-0746">Sphingolipid metabolism</keyword>
<proteinExistence type="inferred from homology"/>
<dbReference type="PRINTS" id="PR00843">
    <property type="entry name" value="GLHYDRLASE30"/>
</dbReference>
<evidence type="ECO:0000256" key="3">
    <source>
        <dbReference type="ARBA" id="ARBA00012658"/>
    </source>
</evidence>
<dbReference type="EC" id="3.2.1.45" evidence="3 6"/>
<dbReference type="Gene3D" id="3.20.20.80">
    <property type="entry name" value="Glycosidases"/>
    <property type="match status" value="1"/>
</dbReference>
<dbReference type="OrthoDB" id="2160638at2759"/>
<dbReference type="EMBL" id="CAJFCW020000005">
    <property type="protein sequence ID" value="CAG9117315.1"/>
    <property type="molecule type" value="Genomic_DNA"/>
</dbReference>
<comment type="caution">
    <text evidence="9">The sequence shown here is derived from an EMBL/GenBank/DDBJ whole genome shotgun (WGS) entry which is preliminary data.</text>
</comment>
<sequence length="497" mass="57352">MKRFYWKESFVCVCNSSYCDDVNELGVTTHGKAIIYTSDMKHDRLERTEAHFKEPVEKLVEITIDASKKRQSIIGFGGCINDNVAILTQNDDTKGKERRKKLLNQYFSKSGIEYSVGRVPIGANDASVKEWSFLNHPDDYELEHFYTLDENKIGLIKEIFAISNKIKLFGSAWSVPAWMKDTGVMKGTGRIKGTFNREYYVLYAKYLIEFIKVFKESGVDFWGLTIMNEPGNQTRTWPGTYITYAEQRDFVKERLGPMMKHTWYTKDVKIIAHDWHRDRIFDAAMTIYQDNDTMIDGLGVHWYVPGNWDKLVKTYNLRQDKFILATEATIGGLGHEYGNWQSAEMYAYDIIKNLQNYVGGWIEWSLWTDTHGGPSYVGNFVGSSIILNRTYGYYDSYEFYKQPQFYAIGHFSKFLPPDSVIVSSGFDTFDGNSNLQGIAAETPAGNLVVVILNRDKRNVYNLGINDGRENKKILKVTMKPHSIRTIIWKKHNNKIEL</sequence>
<evidence type="ECO:0000256" key="1">
    <source>
        <dbReference type="ARBA" id="ARBA00001013"/>
    </source>
</evidence>
<evidence type="ECO:0000256" key="6">
    <source>
        <dbReference type="RuleBase" id="RU361188"/>
    </source>
</evidence>
<accession>A0A811L259</accession>
<reference evidence="9" key="1">
    <citation type="submission" date="2020-09" db="EMBL/GenBank/DDBJ databases">
        <authorList>
            <person name="Kikuchi T."/>
        </authorList>
    </citation>
    <scope>NUCLEOTIDE SEQUENCE</scope>
    <source>
        <strain evidence="9">SH1</strain>
    </source>
</reference>
<dbReference type="InterPro" id="IPR033452">
    <property type="entry name" value="GH30_C"/>
</dbReference>
<dbReference type="Pfam" id="PF02055">
    <property type="entry name" value="Glyco_hydro_30"/>
    <property type="match status" value="1"/>
</dbReference>
<dbReference type="Proteomes" id="UP000614601">
    <property type="component" value="Unassembled WGS sequence"/>
</dbReference>
<evidence type="ECO:0000313" key="10">
    <source>
        <dbReference type="Proteomes" id="UP000614601"/>
    </source>
</evidence>
<dbReference type="Pfam" id="PF17189">
    <property type="entry name" value="Glyco_hydro_30C"/>
    <property type="match status" value="1"/>
</dbReference>
<dbReference type="InterPro" id="IPR017853">
    <property type="entry name" value="GH"/>
</dbReference>
<organism evidence="9 10">
    <name type="scientific">Bursaphelenchus okinawaensis</name>
    <dbReference type="NCBI Taxonomy" id="465554"/>
    <lineage>
        <taxon>Eukaryota</taxon>
        <taxon>Metazoa</taxon>
        <taxon>Ecdysozoa</taxon>
        <taxon>Nematoda</taxon>
        <taxon>Chromadorea</taxon>
        <taxon>Rhabditida</taxon>
        <taxon>Tylenchina</taxon>
        <taxon>Tylenchomorpha</taxon>
        <taxon>Aphelenchoidea</taxon>
        <taxon>Aphelenchoididae</taxon>
        <taxon>Bursaphelenchus</taxon>
    </lineage>
</organism>
<evidence type="ECO:0000313" key="9">
    <source>
        <dbReference type="EMBL" id="CAD5223163.1"/>
    </source>
</evidence>
<dbReference type="GO" id="GO:0016020">
    <property type="term" value="C:membrane"/>
    <property type="evidence" value="ECO:0007669"/>
    <property type="project" value="GOC"/>
</dbReference>
<comment type="catalytic activity">
    <reaction evidence="1">
        <text>a beta-D-glucosyl-(1&lt;-&gt;1')-N-acylsphing-4-enine + H2O = an N-acylsphing-4-enine + D-glucose</text>
        <dbReference type="Rhea" id="RHEA:13269"/>
        <dbReference type="ChEBI" id="CHEBI:4167"/>
        <dbReference type="ChEBI" id="CHEBI:15377"/>
        <dbReference type="ChEBI" id="CHEBI:22801"/>
        <dbReference type="ChEBI" id="CHEBI:52639"/>
        <dbReference type="EC" id="3.2.1.45"/>
    </reaction>
    <physiologicalReaction direction="left-to-right" evidence="1">
        <dbReference type="Rhea" id="RHEA:13270"/>
    </physiologicalReaction>
</comment>
<dbReference type="Gene3D" id="2.60.40.1180">
    <property type="entry name" value="Golgi alpha-mannosidase II"/>
    <property type="match status" value="1"/>
</dbReference>
<evidence type="ECO:0000259" key="7">
    <source>
        <dbReference type="Pfam" id="PF02055"/>
    </source>
</evidence>
<name>A0A811L259_9BILA</name>
<dbReference type="GO" id="GO:0004348">
    <property type="term" value="F:glucosylceramidase activity"/>
    <property type="evidence" value="ECO:0007669"/>
    <property type="project" value="UniProtKB-EC"/>
</dbReference>
<feature type="domain" description="Glycosyl hydrolase family 30 beta sandwich" evidence="8">
    <location>
        <begin position="432"/>
        <end position="486"/>
    </location>
</feature>
<dbReference type="GO" id="GO:0006680">
    <property type="term" value="P:glucosylceramide catabolic process"/>
    <property type="evidence" value="ECO:0007669"/>
    <property type="project" value="TreeGrafter"/>
</dbReference>
<dbReference type="SUPFAM" id="SSF51445">
    <property type="entry name" value="(Trans)glycosidases"/>
    <property type="match status" value="1"/>
</dbReference>
<feature type="domain" description="Glycosyl hydrolase family 30 TIM-barrel" evidence="7">
    <location>
        <begin position="74"/>
        <end position="415"/>
    </location>
</feature>
<dbReference type="AlphaFoldDB" id="A0A811L259"/>
<dbReference type="InterPro" id="IPR013780">
    <property type="entry name" value="Glyco_hydro_b"/>
</dbReference>
<keyword evidence="6" id="KW-0326">Glycosidase</keyword>
<dbReference type="PANTHER" id="PTHR11069">
    <property type="entry name" value="GLUCOSYLCERAMIDASE"/>
    <property type="match status" value="1"/>
</dbReference>
<dbReference type="InterPro" id="IPR033453">
    <property type="entry name" value="Glyco_hydro_30_TIM-barrel"/>
</dbReference>
<dbReference type="Proteomes" id="UP000783686">
    <property type="component" value="Unassembled WGS sequence"/>
</dbReference>
<dbReference type="InterPro" id="IPR001139">
    <property type="entry name" value="Glyco_hydro_30"/>
</dbReference>
<keyword evidence="6" id="KW-0443">Lipid metabolism</keyword>
<keyword evidence="4" id="KW-0732">Signal</keyword>
<keyword evidence="5 6" id="KW-0378">Hydrolase</keyword>
<comment type="similarity">
    <text evidence="2 6">Belongs to the glycosyl hydrolase 30 family.</text>
</comment>
<evidence type="ECO:0000256" key="2">
    <source>
        <dbReference type="ARBA" id="ARBA00005382"/>
    </source>
</evidence>
<evidence type="ECO:0000259" key="8">
    <source>
        <dbReference type="Pfam" id="PF17189"/>
    </source>
</evidence>
<evidence type="ECO:0000256" key="4">
    <source>
        <dbReference type="ARBA" id="ARBA00022729"/>
    </source>
</evidence>
<keyword evidence="10" id="KW-1185">Reference proteome</keyword>
<protein>
    <recommendedName>
        <fullName evidence="3 6">Glucosylceramidase</fullName>
        <ecNumber evidence="3 6">3.2.1.45</ecNumber>
    </recommendedName>
</protein>